<dbReference type="GO" id="GO:0006637">
    <property type="term" value="P:acyl-CoA metabolic process"/>
    <property type="evidence" value="ECO:0007669"/>
    <property type="project" value="InterPro"/>
</dbReference>
<comment type="subunit">
    <text evidence="2">Homotetramer.</text>
</comment>
<dbReference type="SUPFAM" id="SSF54637">
    <property type="entry name" value="Thioesterase/thiol ester dehydrase-isomerase"/>
    <property type="match status" value="2"/>
</dbReference>
<evidence type="ECO:0000256" key="2">
    <source>
        <dbReference type="ARBA" id="ARBA00011881"/>
    </source>
</evidence>
<dbReference type="InterPro" id="IPR025652">
    <property type="entry name" value="TesB_C"/>
</dbReference>
<dbReference type="Proteomes" id="UP000184314">
    <property type="component" value="Unassembled WGS sequence"/>
</dbReference>
<dbReference type="PANTHER" id="PTHR11066:SF34">
    <property type="entry name" value="ACYL-COENZYME A THIOESTERASE 8"/>
    <property type="match status" value="1"/>
</dbReference>
<protein>
    <recommendedName>
        <fullName evidence="7">Acyl-CoA thioesterase 2</fullName>
        <ecNumber evidence="5">3.1.2.20</ecNumber>
    </recommendedName>
    <alternativeName>
        <fullName evidence="8">Thioesterase II</fullName>
    </alternativeName>
</protein>
<dbReference type="CDD" id="cd03444">
    <property type="entry name" value="Thioesterase_II_repeat1"/>
    <property type="match status" value="1"/>
</dbReference>
<evidence type="ECO:0000313" key="11">
    <source>
        <dbReference type="EMBL" id="SHK41399.1"/>
    </source>
</evidence>
<evidence type="ECO:0000256" key="3">
    <source>
        <dbReference type="ARBA" id="ARBA00022801"/>
    </source>
</evidence>
<proteinExistence type="inferred from homology"/>
<dbReference type="CDD" id="cd03445">
    <property type="entry name" value="Thioesterase_II_repeat2"/>
    <property type="match status" value="1"/>
</dbReference>
<gene>
    <name evidence="11" type="ORF">SAMN04488007_3009</name>
</gene>
<organism evidence="11 12">
    <name type="scientific">Maribacter aquivivus</name>
    <dbReference type="NCBI Taxonomy" id="228958"/>
    <lineage>
        <taxon>Bacteria</taxon>
        <taxon>Pseudomonadati</taxon>
        <taxon>Bacteroidota</taxon>
        <taxon>Flavobacteriia</taxon>
        <taxon>Flavobacteriales</taxon>
        <taxon>Flavobacteriaceae</taxon>
        <taxon>Maribacter</taxon>
    </lineage>
</organism>
<feature type="domain" description="Acyl-CoA thioesterase 2 C-terminal" evidence="9">
    <location>
        <begin position="179"/>
        <end position="281"/>
    </location>
</feature>
<dbReference type="PANTHER" id="PTHR11066">
    <property type="entry name" value="ACYL-COA THIOESTERASE"/>
    <property type="match status" value="1"/>
</dbReference>
<dbReference type="GO" id="GO:0047617">
    <property type="term" value="F:fatty acyl-CoA hydrolase activity"/>
    <property type="evidence" value="ECO:0007669"/>
    <property type="project" value="UniProtKB-EC"/>
</dbReference>
<dbReference type="FunFam" id="2.40.160.210:FF:000001">
    <property type="entry name" value="Acyl-CoA thioesterase II"/>
    <property type="match status" value="1"/>
</dbReference>
<sequence length="286" mass="32418">MQTIKELIELITLKKIDDTTFEGQNYQAPWGRVFGGQVLAQALHAAYQTVPEDRIAHSLHGYFILGGDLRYPIVYEVDTIRNGGSFTTRRVVAKQNGVAIFNMAASFQVKADGVNHQFPMPNLIPPEKLTTSLEQVEEIKELHPTAYKRLKAIQPKVFEFKPVEKFTTQLVENGSPFFNTWLRTSDTAEINLPMQQQLLAYASDYNLLTTATLPHREQLNKGETFYASLDHAIWFHREFDITKWLLYSMDSPSASNSRGFARGSVYDRKGVLVASVAQEGLMRQSL</sequence>
<dbReference type="Gene3D" id="2.40.160.210">
    <property type="entry name" value="Acyl-CoA thioesterase, double hotdog domain"/>
    <property type="match status" value="1"/>
</dbReference>
<dbReference type="GO" id="GO:0009062">
    <property type="term" value="P:fatty acid catabolic process"/>
    <property type="evidence" value="ECO:0007669"/>
    <property type="project" value="TreeGrafter"/>
</dbReference>
<dbReference type="EC" id="3.1.2.20" evidence="5"/>
<comment type="similarity">
    <text evidence="1">Belongs to the C/M/P thioester hydrolase family.</text>
</comment>
<name>A0A1M6S9N9_9FLAO</name>
<dbReference type="InterPro" id="IPR042171">
    <property type="entry name" value="Acyl-CoA_hotdog"/>
</dbReference>
<accession>A0A1M6S9N9</accession>
<dbReference type="RefSeq" id="WP_073245542.1">
    <property type="nucleotide sequence ID" value="NZ_FQZX01000002.1"/>
</dbReference>
<dbReference type="InterPro" id="IPR003703">
    <property type="entry name" value="Acyl_CoA_thio"/>
</dbReference>
<dbReference type="InterPro" id="IPR029069">
    <property type="entry name" value="HotDog_dom_sf"/>
</dbReference>
<evidence type="ECO:0000259" key="9">
    <source>
        <dbReference type="Pfam" id="PF02551"/>
    </source>
</evidence>
<evidence type="ECO:0000313" key="12">
    <source>
        <dbReference type="Proteomes" id="UP000184314"/>
    </source>
</evidence>
<evidence type="ECO:0000256" key="5">
    <source>
        <dbReference type="ARBA" id="ARBA00038894"/>
    </source>
</evidence>
<comment type="catalytic activity">
    <reaction evidence="6">
        <text>a fatty acyl-CoA + H2O = a fatty acid + CoA + H(+)</text>
        <dbReference type="Rhea" id="RHEA:16781"/>
        <dbReference type="ChEBI" id="CHEBI:15377"/>
        <dbReference type="ChEBI" id="CHEBI:15378"/>
        <dbReference type="ChEBI" id="CHEBI:28868"/>
        <dbReference type="ChEBI" id="CHEBI:57287"/>
        <dbReference type="ChEBI" id="CHEBI:77636"/>
        <dbReference type="EC" id="3.1.2.20"/>
    </reaction>
    <physiologicalReaction direction="left-to-right" evidence="6">
        <dbReference type="Rhea" id="RHEA:16782"/>
    </physiologicalReaction>
</comment>
<evidence type="ECO:0000256" key="8">
    <source>
        <dbReference type="ARBA" id="ARBA00079653"/>
    </source>
</evidence>
<keyword evidence="4" id="KW-0443">Lipid metabolism</keyword>
<reference evidence="12" key="1">
    <citation type="submission" date="2016-11" db="EMBL/GenBank/DDBJ databases">
        <authorList>
            <person name="Varghese N."/>
            <person name="Submissions S."/>
        </authorList>
    </citation>
    <scope>NUCLEOTIDE SEQUENCE [LARGE SCALE GENOMIC DNA]</scope>
    <source>
        <strain evidence="12">DSM 16478</strain>
    </source>
</reference>
<evidence type="ECO:0000256" key="6">
    <source>
        <dbReference type="ARBA" id="ARBA00050943"/>
    </source>
</evidence>
<dbReference type="OrthoDB" id="9781019at2"/>
<evidence type="ECO:0000256" key="1">
    <source>
        <dbReference type="ARBA" id="ARBA00006538"/>
    </source>
</evidence>
<keyword evidence="12" id="KW-1185">Reference proteome</keyword>
<dbReference type="STRING" id="228958.SAMN04488007_3009"/>
<evidence type="ECO:0000259" key="10">
    <source>
        <dbReference type="Pfam" id="PF13622"/>
    </source>
</evidence>
<dbReference type="Pfam" id="PF13622">
    <property type="entry name" value="4HBT_3"/>
    <property type="match status" value="1"/>
</dbReference>
<evidence type="ECO:0000256" key="4">
    <source>
        <dbReference type="ARBA" id="ARBA00023098"/>
    </source>
</evidence>
<dbReference type="EMBL" id="FQZX01000002">
    <property type="protein sequence ID" value="SHK41399.1"/>
    <property type="molecule type" value="Genomic_DNA"/>
</dbReference>
<dbReference type="InterPro" id="IPR049449">
    <property type="entry name" value="TesB_ACOT8-like_N"/>
</dbReference>
<feature type="domain" description="Acyl-CoA thioesterase-like N-terminal HotDog" evidence="10">
    <location>
        <begin position="29"/>
        <end position="108"/>
    </location>
</feature>
<evidence type="ECO:0000256" key="7">
    <source>
        <dbReference type="ARBA" id="ARBA00071120"/>
    </source>
</evidence>
<keyword evidence="3" id="KW-0378">Hydrolase</keyword>
<dbReference type="AlphaFoldDB" id="A0A1M6S9N9"/>
<dbReference type="Pfam" id="PF02551">
    <property type="entry name" value="Acyl_CoA_thio"/>
    <property type="match status" value="1"/>
</dbReference>